<dbReference type="EMBL" id="CP040449">
    <property type="protein sequence ID" value="QFI56092.1"/>
    <property type="molecule type" value="Genomic_DNA"/>
</dbReference>
<dbReference type="OrthoDB" id="5592431at2"/>
<evidence type="ECO:0000313" key="2">
    <source>
        <dbReference type="EMBL" id="QFI56092.1"/>
    </source>
</evidence>
<gene>
    <name evidence="2" type="ORF">FE240_16285</name>
</gene>
<keyword evidence="3" id="KW-1185">Reference proteome</keyword>
<reference evidence="2 3" key="1">
    <citation type="submission" date="2019-05" db="EMBL/GenBank/DDBJ databases">
        <title>OXA-830, a novel chromosomally encoded expanded-spectrum class D beta-lactamase in Aeromonas simiae.</title>
        <authorList>
            <person name="Zhou W."/>
            <person name="Chen Q."/>
        </authorList>
    </citation>
    <scope>NUCLEOTIDE SEQUENCE [LARGE SCALE GENOMIC DNA]</scope>
    <source>
        <strain evidence="2 3">A6</strain>
    </source>
</reference>
<sequence>MMSKSHGKDAKKKPQMTLKEKREAKRHKDELKNAAGPMK</sequence>
<name>A0A5J6WYG1_9GAMM</name>
<feature type="compositionally biased region" description="Basic and acidic residues" evidence="1">
    <location>
        <begin position="18"/>
        <end position="32"/>
    </location>
</feature>
<proteinExistence type="predicted"/>
<accession>A0A5J6WYG1</accession>
<feature type="region of interest" description="Disordered" evidence="1">
    <location>
        <begin position="1"/>
        <end position="39"/>
    </location>
</feature>
<protein>
    <submittedName>
        <fullName evidence="2">Uncharacterized protein</fullName>
    </submittedName>
</protein>
<dbReference type="KEGG" id="asim:FE240_16285"/>
<organism evidence="2 3">
    <name type="scientific">Aeromonas simiae</name>
    <dbReference type="NCBI Taxonomy" id="218936"/>
    <lineage>
        <taxon>Bacteria</taxon>
        <taxon>Pseudomonadati</taxon>
        <taxon>Pseudomonadota</taxon>
        <taxon>Gammaproteobacteria</taxon>
        <taxon>Aeromonadales</taxon>
        <taxon>Aeromonadaceae</taxon>
        <taxon>Aeromonas</taxon>
    </lineage>
</organism>
<evidence type="ECO:0000256" key="1">
    <source>
        <dbReference type="SAM" id="MobiDB-lite"/>
    </source>
</evidence>
<dbReference type="Proteomes" id="UP000594034">
    <property type="component" value="Chromosome"/>
</dbReference>
<dbReference type="AlphaFoldDB" id="A0A5J6WYG1"/>
<evidence type="ECO:0000313" key="3">
    <source>
        <dbReference type="Proteomes" id="UP000594034"/>
    </source>
</evidence>